<sequence>MITKKPHLAQIFSSIMTVKEILPFYSLPDCVHLFMTRFTSESRRIWLTQIYKWSKIFSPWKKCMYPVFVKDLDPVTTIGPGLLLKYCFCVDYKEIKQVVKFVQESLPIEIYCIQIVDLNFATILNLRSPDIYGKNLRENKYSKELQDTVKSLKDLLARIEVLCEIINEKYDKLALEKLEIQHYQYKLHTKLIKLYKIPEIFNIDISEIWADRILPLDPLSNVYFDEDLSRRDAHTIRVQLIKQFYIKNDRGLKNFTDKALKNTNIFFESKEEISFDFCEGLDPHKIYKSGTLNTIKNKCARLESLQFEQDTETPKYECAVVVREAIEIFPHCEIIFCMGALVNFSKFDISCSKAVVTFVENDKQITFYFRDCEMKTSNDLFMNSEKHIQIDGILAVSARVCGIDIQSIDDENNEYQKSNIQAKAQIQCQTQCCLYDHKQMCKIPVELSINFERFIAKTRMGSLETSIYEKIKTEAVLLNLNDLNIGFDTLFPEAICMVKYLAEKCKSIWKCEFRFKFQNDEERVKILKTFFEILKDNSHIQEMNLLFYNEDPNPKQWRIIYTPIGQVLSCSLRHRCCLLFTVEGNFVLSLWRIWGILMAEVEGKFKCWLWHRRIQTSFCVLVDLILVRILGYFGKPECYLNRS</sequence>
<evidence type="ECO:0000313" key="2">
    <source>
        <dbReference type="Proteomes" id="UP001295684"/>
    </source>
</evidence>
<protein>
    <submittedName>
        <fullName evidence="1">Uncharacterized protein</fullName>
    </submittedName>
</protein>
<dbReference type="AlphaFoldDB" id="A0AAD1XKH8"/>
<organism evidence="1 2">
    <name type="scientific">Euplotes crassus</name>
    <dbReference type="NCBI Taxonomy" id="5936"/>
    <lineage>
        <taxon>Eukaryota</taxon>
        <taxon>Sar</taxon>
        <taxon>Alveolata</taxon>
        <taxon>Ciliophora</taxon>
        <taxon>Intramacronucleata</taxon>
        <taxon>Spirotrichea</taxon>
        <taxon>Hypotrichia</taxon>
        <taxon>Euplotida</taxon>
        <taxon>Euplotidae</taxon>
        <taxon>Moneuplotes</taxon>
    </lineage>
</organism>
<name>A0AAD1XKH8_EUPCR</name>
<evidence type="ECO:0000313" key="1">
    <source>
        <dbReference type="EMBL" id="CAI2374290.1"/>
    </source>
</evidence>
<reference evidence="1" key="1">
    <citation type="submission" date="2023-07" db="EMBL/GenBank/DDBJ databases">
        <authorList>
            <consortium name="AG Swart"/>
            <person name="Singh M."/>
            <person name="Singh A."/>
            <person name="Seah K."/>
            <person name="Emmerich C."/>
        </authorList>
    </citation>
    <scope>NUCLEOTIDE SEQUENCE</scope>
    <source>
        <strain evidence="1">DP1</strain>
    </source>
</reference>
<dbReference type="EMBL" id="CAMPGE010015682">
    <property type="protein sequence ID" value="CAI2374290.1"/>
    <property type="molecule type" value="Genomic_DNA"/>
</dbReference>
<proteinExistence type="predicted"/>
<accession>A0AAD1XKH8</accession>
<gene>
    <name evidence="1" type="ORF">ECRASSUSDP1_LOCUS15642</name>
</gene>
<dbReference type="Proteomes" id="UP001295684">
    <property type="component" value="Unassembled WGS sequence"/>
</dbReference>
<comment type="caution">
    <text evidence="1">The sequence shown here is derived from an EMBL/GenBank/DDBJ whole genome shotgun (WGS) entry which is preliminary data.</text>
</comment>
<keyword evidence="2" id="KW-1185">Reference proteome</keyword>